<dbReference type="OrthoDB" id="5985950at2759"/>
<evidence type="ECO:0000313" key="2">
    <source>
        <dbReference type="Proteomes" id="UP001152795"/>
    </source>
</evidence>
<comment type="caution">
    <text evidence="1">The sequence shown here is derived from an EMBL/GenBank/DDBJ whole genome shotgun (WGS) entry which is preliminary data.</text>
</comment>
<evidence type="ECO:0000313" key="1">
    <source>
        <dbReference type="EMBL" id="CAB4011580.1"/>
    </source>
</evidence>
<protein>
    <submittedName>
        <fullName evidence="1">Uncharacterized protein</fullName>
    </submittedName>
</protein>
<proteinExistence type="predicted"/>
<dbReference type="AlphaFoldDB" id="A0A7D9EKE2"/>
<keyword evidence="2" id="KW-1185">Reference proteome</keyword>
<reference evidence="1" key="1">
    <citation type="submission" date="2020-04" db="EMBL/GenBank/DDBJ databases">
        <authorList>
            <person name="Alioto T."/>
            <person name="Alioto T."/>
            <person name="Gomez Garrido J."/>
        </authorList>
    </citation>
    <scope>NUCLEOTIDE SEQUENCE</scope>
    <source>
        <strain evidence="1">A484AB</strain>
    </source>
</reference>
<gene>
    <name evidence="1" type="ORF">PACLA_8A011678</name>
</gene>
<dbReference type="Proteomes" id="UP001152795">
    <property type="component" value="Unassembled WGS sequence"/>
</dbReference>
<sequence>MEEIHENQLGEALSYQFEPILNENSGSSGAEIRAIESESSSDDVDFDEAFEVENSWRLKSLSWCKCGHCTLQTKTIESFCCHEKALE</sequence>
<accession>A0A7D9EKE2</accession>
<organism evidence="1 2">
    <name type="scientific">Paramuricea clavata</name>
    <name type="common">Red gorgonian</name>
    <name type="synonym">Violescent sea-whip</name>
    <dbReference type="NCBI Taxonomy" id="317549"/>
    <lineage>
        <taxon>Eukaryota</taxon>
        <taxon>Metazoa</taxon>
        <taxon>Cnidaria</taxon>
        <taxon>Anthozoa</taxon>
        <taxon>Octocorallia</taxon>
        <taxon>Malacalcyonacea</taxon>
        <taxon>Plexauridae</taxon>
        <taxon>Paramuricea</taxon>
    </lineage>
</organism>
<name>A0A7D9EKE2_PARCT</name>
<dbReference type="EMBL" id="CACRXK020007195">
    <property type="protein sequence ID" value="CAB4011580.1"/>
    <property type="molecule type" value="Genomic_DNA"/>
</dbReference>